<dbReference type="Proteomes" id="UP000037939">
    <property type="component" value="Unassembled WGS sequence"/>
</dbReference>
<keyword evidence="8" id="KW-0411">Iron-sulfur</keyword>
<keyword evidence="7" id="KW-0408">Iron</keyword>
<dbReference type="InterPro" id="IPR036895">
    <property type="entry name" value="Uracil-DNA_glycosylase-like_sf"/>
</dbReference>
<evidence type="ECO:0000256" key="4">
    <source>
        <dbReference type="ARBA" id="ARBA00022723"/>
    </source>
</evidence>
<dbReference type="SMART" id="SM00987">
    <property type="entry name" value="UreE_C"/>
    <property type="match status" value="1"/>
</dbReference>
<evidence type="ECO:0000256" key="9">
    <source>
        <dbReference type="ARBA" id="ARBA00023204"/>
    </source>
</evidence>
<evidence type="ECO:0000259" key="10">
    <source>
        <dbReference type="SMART" id="SM00986"/>
    </source>
</evidence>
<dbReference type="GO" id="GO:0046872">
    <property type="term" value="F:metal ion binding"/>
    <property type="evidence" value="ECO:0007669"/>
    <property type="project" value="UniProtKB-KW"/>
</dbReference>
<comment type="caution">
    <text evidence="11">The sequence shown here is derived from an EMBL/GenBank/DDBJ whole genome shotgun (WGS) entry which is preliminary data.</text>
</comment>
<dbReference type="AlphaFoldDB" id="A0A0N0XFQ3"/>
<evidence type="ECO:0000256" key="2">
    <source>
        <dbReference type="ARBA" id="ARBA00019403"/>
    </source>
</evidence>
<dbReference type="GO" id="GO:0097506">
    <property type="term" value="F:deaminated base DNA N-glycosylase activity"/>
    <property type="evidence" value="ECO:0007669"/>
    <property type="project" value="UniProtKB-ARBA"/>
</dbReference>
<organism evidence="11 12">
    <name type="scientific">Amantichitinum ursilacus</name>
    <dbReference type="NCBI Taxonomy" id="857265"/>
    <lineage>
        <taxon>Bacteria</taxon>
        <taxon>Pseudomonadati</taxon>
        <taxon>Pseudomonadota</taxon>
        <taxon>Betaproteobacteria</taxon>
        <taxon>Neisseriales</taxon>
        <taxon>Chitinibacteraceae</taxon>
        <taxon>Amantichitinum</taxon>
    </lineage>
</organism>
<dbReference type="InterPro" id="IPR051536">
    <property type="entry name" value="UDG_Type-4/5"/>
</dbReference>
<gene>
    <name evidence="11" type="ORF">WG78_21200</name>
</gene>
<dbReference type="InterPro" id="IPR023875">
    <property type="entry name" value="DNA_repair_put"/>
</dbReference>
<dbReference type="Gene3D" id="3.40.470.10">
    <property type="entry name" value="Uracil-DNA glycosylase-like domain"/>
    <property type="match status" value="1"/>
</dbReference>
<evidence type="ECO:0000256" key="7">
    <source>
        <dbReference type="ARBA" id="ARBA00023004"/>
    </source>
</evidence>
<dbReference type="PANTHER" id="PTHR33693">
    <property type="entry name" value="TYPE-5 URACIL-DNA GLYCOSYLASE"/>
    <property type="match status" value="1"/>
</dbReference>
<dbReference type="NCBIfam" id="TIGR03915">
    <property type="entry name" value="SAM_7_link_chp"/>
    <property type="match status" value="1"/>
</dbReference>
<dbReference type="CDD" id="cd10030">
    <property type="entry name" value="UDG-F4_TTUDGA_SPO1dp_like"/>
    <property type="match status" value="1"/>
</dbReference>
<evidence type="ECO:0000256" key="5">
    <source>
        <dbReference type="ARBA" id="ARBA00022763"/>
    </source>
</evidence>
<evidence type="ECO:0000256" key="6">
    <source>
        <dbReference type="ARBA" id="ARBA00022801"/>
    </source>
</evidence>
<dbReference type="GO" id="GO:0006281">
    <property type="term" value="P:DNA repair"/>
    <property type="evidence" value="ECO:0007669"/>
    <property type="project" value="UniProtKB-KW"/>
</dbReference>
<keyword evidence="4" id="KW-0479">Metal-binding</keyword>
<name>A0A0N0XFQ3_9NEIS</name>
<evidence type="ECO:0000256" key="1">
    <source>
        <dbReference type="ARBA" id="ARBA00006521"/>
    </source>
</evidence>
<dbReference type="InterPro" id="IPR025404">
    <property type="entry name" value="DUF4130"/>
</dbReference>
<dbReference type="NCBIfam" id="TIGR03914">
    <property type="entry name" value="UDG_fam_dom"/>
    <property type="match status" value="1"/>
</dbReference>
<dbReference type="EMBL" id="LAQT01000038">
    <property type="protein sequence ID" value="KPC49078.1"/>
    <property type="molecule type" value="Genomic_DNA"/>
</dbReference>
<evidence type="ECO:0000313" key="11">
    <source>
        <dbReference type="EMBL" id="KPC49078.1"/>
    </source>
</evidence>
<keyword evidence="6" id="KW-0378">Hydrolase</keyword>
<dbReference type="SUPFAM" id="SSF52141">
    <property type="entry name" value="Uracil-DNA glycosylase-like"/>
    <property type="match status" value="1"/>
</dbReference>
<dbReference type="GO" id="GO:0051539">
    <property type="term" value="F:4 iron, 4 sulfur cluster binding"/>
    <property type="evidence" value="ECO:0007669"/>
    <property type="project" value="UniProtKB-KW"/>
</dbReference>
<dbReference type="Pfam" id="PF13566">
    <property type="entry name" value="DUF4130"/>
    <property type="match status" value="1"/>
</dbReference>
<dbReference type="InterPro" id="IPR005122">
    <property type="entry name" value="Uracil-DNA_glycosylase-like"/>
</dbReference>
<dbReference type="SMART" id="SM00986">
    <property type="entry name" value="UDG"/>
    <property type="match status" value="1"/>
</dbReference>
<keyword evidence="3" id="KW-0004">4Fe-4S</keyword>
<evidence type="ECO:0000256" key="8">
    <source>
        <dbReference type="ARBA" id="ARBA00023014"/>
    </source>
</evidence>
<evidence type="ECO:0000256" key="3">
    <source>
        <dbReference type="ARBA" id="ARBA00022485"/>
    </source>
</evidence>
<reference evidence="11 12" key="1">
    <citation type="submission" date="2015-07" db="EMBL/GenBank/DDBJ databases">
        <title>Draft genome sequence of the Amantichitinum ursilacus IGB-41, a new chitin-degrading bacterium.</title>
        <authorList>
            <person name="Kirstahler P."/>
            <person name="Guenther M."/>
            <person name="Grumaz C."/>
            <person name="Rupp S."/>
            <person name="Zibek S."/>
            <person name="Sohn K."/>
        </authorList>
    </citation>
    <scope>NUCLEOTIDE SEQUENCE [LARGE SCALE GENOMIC DNA]</scope>
    <source>
        <strain evidence="11 12">IGB-41</strain>
    </source>
</reference>
<evidence type="ECO:0000313" key="12">
    <source>
        <dbReference type="Proteomes" id="UP000037939"/>
    </source>
</evidence>
<comment type="similarity">
    <text evidence="1">Belongs to the uracil-DNA glycosylase (UDG) superfamily. Type 4 (UDGa) family.</text>
</comment>
<protein>
    <recommendedName>
        <fullName evidence="2">Type-4 uracil-DNA glycosylase</fullName>
    </recommendedName>
</protein>
<accession>A0A0N0XFQ3</accession>
<keyword evidence="9" id="KW-0234">DNA repair</keyword>
<dbReference type="RefSeq" id="WP_053939813.1">
    <property type="nucleotide sequence ID" value="NZ_LAQT01000038.1"/>
</dbReference>
<dbReference type="InterPro" id="IPR005273">
    <property type="entry name" value="Ura-DNA_glyco_family4"/>
</dbReference>
<dbReference type="STRING" id="857265.WG78_21200"/>
<dbReference type="NCBIfam" id="TIGR00758">
    <property type="entry name" value="UDG_fam4"/>
    <property type="match status" value="1"/>
</dbReference>
<keyword evidence="5" id="KW-0227">DNA damage</keyword>
<sequence>MRIVTLAHETDFAGWRAAARQMAIDGVAPEHVAWCIGSNGGLFADDPMQHEIIDPPQFSVSKRFMQLCQRAALHTDPDRFAFLYRLLWRLRQQPQLLDIAVDPDVVRATGMAKAVQRDMHKMTAFVRFREIDIEGGERFMAWFEPTHHIVMATAPFFTRRFANMVWSILTPETSVHWDGQKLHELPGAQKSDVPAEDANEDLWRTYYASIFNPARLKVAMMQSEMPRKYWRNLPEATLIQPLINSAAARTQNMVDTAATDPRKHRKMAPAAGPAAAPAGSLRQLQQAAAQCKECPLWQPATQTVFGEGNAKARLMLVGEQPGDQEDLAGHPFVGPAGQLLDRALEEAGLDRASLYVTNAVKHFKFELRGKRRIHSKPGLREMAACQHWLDSEIAAVKPDLIVALGATAAQSLLGHGATLKHYRGQWTALEDGRKVWVTVHPSYLLRLPDPAAKAAEYAQFVEDLRQAAAALKSIS</sequence>
<dbReference type="PATRIC" id="fig|857265.3.peg.4338"/>
<feature type="domain" description="Uracil-DNA glycosylase-like" evidence="10">
    <location>
        <begin position="305"/>
        <end position="465"/>
    </location>
</feature>
<dbReference type="Pfam" id="PF03167">
    <property type="entry name" value="UDG"/>
    <property type="match status" value="1"/>
</dbReference>
<keyword evidence="12" id="KW-1185">Reference proteome</keyword>
<proteinExistence type="inferred from homology"/>
<dbReference type="OrthoDB" id="5290748at2"/>
<dbReference type="PANTHER" id="PTHR33693:SF9">
    <property type="entry name" value="TYPE-4 URACIL-DNA GLYCOSYLASE"/>
    <property type="match status" value="1"/>
</dbReference>